<keyword evidence="3" id="KW-1185">Reference proteome</keyword>
<dbReference type="InterPro" id="IPR016184">
    <property type="entry name" value="Capsid/spike_ssDNA_virus"/>
</dbReference>
<dbReference type="SUPFAM" id="SSF88645">
    <property type="entry name" value="ssDNA viruses"/>
    <property type="match status" value="1"/>
</dbReference>
<gene>
    <name evidence="2" type="ORF">MELIAE_LOCUS11779</name>
</gene>
<organism evidence="2 3">
    <name type="scientific">Brassicogethes aeneus</name>
    <name type="common">Rape pollen beetle</name>
    <name type="synonym">Meligethes aeneus</name>
    <dbReference type="NCBI Taxonomy" id="1431903"/>
    <lineage>
        <taxon>Eukaryota</taxon>
        <taxon>Metazoa</taxon>
        <taxon>Ecdysozoa</taxon>
        <taxon>Arthropoda</taxon>
        <taxon>Hexapoda</taxon>
        <taxon>Insecta</taxon>
        <taxon>Pterygota</taxon>
        <taxon>Neoptera</taxon>
        <taxon>Endopterygota</taxon>
        <taxon>Coleoptera</taxon>
        <taxon>Polyphaga</taxon>
        <taxon>Cucujiformia</taxon>
        <taxon>Nitidulidae</taxon>
        <taxon>Meligethinae</taxon>
        <taxon>Brassicogethes</taxon>
    </lineage>
</organism>
<evidence type="ECO:0000313" key="3">
    <source>
        <dbReference type="Proteomes" id="UP001154078"/>
    </source>
</evidence>
<feature type="compositionally biased region" description="Polar residues" evidence="1">
    <location>
        <begin position="54"/>
        <end position="68"/>
    </location>
</feature>
<sequence>MSSTQKSLKRTNAGNKAYADRQKNLSKRYKEEKLNNPKITYDEVRKEFYRTSTKEPQAGPSRTSSSSAKPPESVIDRNQIVPDGFWNIDMGDDDEPMLEVPNLVENHSTESGGSRSIAGGNLLRLYRSPLTPSFQTTFEKAFILYGYGFNFEKFAMDAEVDVRTTPFAFIPVDYIPSYLSIAEFNTIPNNSYVSRVHCSIKVLGVRTAFDTGSTLSGVANSEHVSLGASIIGMNKLLPIRNVQYTAVNTAPMKPTAVTTFDEDAYVKKLYSDVASSIMGAPRSITGYAAILENFDKVPAGKPDYPVHINGPPMLKKYMDRYHVNSHVGNTIVNYNYSPVYSPIRGTPVVDFNIGSDTDNISNNTVVQLDRTLVQEKDGKATVTAKSTPYEGTDGKYQTAKTYTYKQPIEKPYVFRPHNNKTQQAQPQVHVALFPTPKINPSLEYTDIQNSSIYYEVVFKMEIRNNVNSFYPNSNLLHVPITKQYFIVRRQLNIMEELLLLWVIMMKVCNEKICKY</sequence>
<dbReference type="InterPro" id="IPR003433">
    <property type="entry name" value="Capsid_VP4_densovirus"/>
</dbReference>
<feature type="region of interest" description="Disordered" evidence="1">
    <location>
        <begin position="1"/>
        <end position="73"/>
    </location>
</feature>
<feature type="compositionally biased region" description="Polar residues" evidence="1">
    <location>
        <begin position="1"/>
        <end position="14"/>
    </location>
</feature>
<accession>A0A9P0BG83</accession>
<dbReference type="EMBL" id="OV121139">
    <property type="protein sequence ID" value="CAH0562756.1"/>
    <property type="molecule type" value="Genomic_DNA"/>
</dbReference>
<dbReference type="OrthoDB" id="6772843at2759"/>
<dbReference type="AlphaFoldDB" id="A0A9P0BG83"/>
<evidence type="ECO:0000313" key="2">
    <source>
        <dbReference type="EMBL" id="CAH0562756.1"/>
    </source>
</evidence>
<reference evidence="2" key="1">
    <citation type="submission" date="2021-12" db="EMBL/GenBank/DDBJ databases">
        <authorList>
            <person name="King R."/>
        </authorList>
    </citation>
    <scope>NUCLEOTIDE SEQUENCE</scope>
</reference>
<dbReference type="Proteomes" id="UP001154078">
    <property type="component" value="Chromosome 8"/>
</dbReference>
<name>A0A9P0BG83_BRAAE</name>
<proteinExistence type="predicted"/>
<evidence type="ECO:0008006" key="4">
    <source>
        <dbReference type="Google" id="ProtNLM"/>
    </source>
</evidence>
<dbReference type="Pfam" id="PF02336">
    <property type="entry name" value="Denso_VP4"/>
    <property type="match status" value="1"/>
</dbReference>
<evidence type="ECO:0000256" key="1">
    <source>
        <dbReference type="SAM" id="MobiDB-lite"/>
    </source>
</evidence>
<dbReference type="GO" id="GO:0005198">
    <property type="term" value="F:structural molecule activity"/>
    <property type="evidence" value="ECO:0007669"/>
    <property type="project" value="InterPro"/>
</dbReference>
<feature type="compositionally biased region" description="Basic and acidic residues" evidence="1">
    <location>
        <begin position="18"/>
        <end position="53"/>
    </location>
</feature>
<protein>
    <recommendedName>
        <fullName evidence="4">Capsid protein</fullName>
    </recommendedName>
</protein>